<name>A0A498MMS9_LABRO</name>
<accession>A0A498MMS9</accession>
<evidence type="ECO:0000313" key="2">
    <source>
        <dbReference type="Proteomes" id="UP000290572"/>
    </source>
</evidence>
<comment type="caution">
    <text evidence="1">The sequence shown here is derived from an EMBL/GenBank/DDBJ whole genome shotgun (WGS) entry which is preliminary data.</text>
</comment>
<protein>
    <submittedName>
        <fullName evidence="1">Uncharacterized protein</fullName>
    </submittedName>
</protein>
<organism evidence="1 2">
    <name type="scientific">Labeo rohita</name>
    <name type="common">Indian major carp</name>
    <name type="synonym">Cyprinus rohita</name>
    <dbReference type="NCBI Taxonomy" id="84645"/>
    <lineage>
        <taxon>Eukaryota</taxon>
        <taxon>Metazoa</taxon>
        <taxon>Chordata</taxon>
        <taxon>Craniata</taxon>
        <taxon>Vertebrata</taxon>
        <taxon>Euteleostomi</taxon>
        <taxon>Actinopterygii</taxon>
        <taxon>Neopterygii</taxon>
        <taxon>Teleostei</taxon>
        <taxon>Ostariophysi</taxon>
        <taxon>Cypriniformes</taxon>
        <taxon>Cyprinidae</taxon>
        <taxon>Labeoninae</taxon>
        <taxon>Labeonini</taxon>
        <taxon>Labeo</taxon>
    </lineage>
</organism>
<sequence>MSGHTESILLEPATLMARKISCCKIITNGFSFKWAPLDLGMWHHSLMLVDRLLTVNTVSHHLALPPAWVLALAPSAVWLLLSCGRSEVHFRVAL</sequence>
<dbReference type="Proteomes" id="UP000290572">
    <property type="component" value="Unassembled WGS sequence"/>
</dbReference>
<evidence type="ECO:0000313" key="1">
    <source>
        <dbReference type="EMBL" id="RXN22779.1"/>
    </source>
</evidence>
<dbReference type="EMBL" id="QBIY01012580">
    <property type="protein sequence ID" value="RXN22779.1"/>
    <property type="molecule type" value="Genomic_DNA"/>
</dbReference>
<keyword evidence="2" id="KW-1185">Reference proteome</keyword>
<proteinExistence type="predicted"/>
<gene>
    <name evidence="1" type="ORF">ROHU_023227</name>
</gene>
<dbReference type="AlphaFoldDB" id="A0A498MMS9"/>
<reference evidence="1 2" key="1">
    <citation type="submission" date="2018-03" db="EMBL/GenBank/DDBJ databases">
        <title>Draft genome sequence of Rohu Carp (Labeo rohita).</title>
        <authorList>
            <person name="Das P."/>
            <person name="Kushwaha B."/>
            <person name="Joshi C.G."/>
            <person name="Kumar D."/>
            <person name="Nagpure N.S."/>
            <person name="Sahoo L."/>
            <person name="Das S.P."/>
            <person name="Bit A."/>
            <person name="Patnaik S."/>
            <person name="Meher P.K."/>
            <person name="Jayasankar P."/>
            <person name="Koringa P.G."/>
            <person name="Patel N.V."/>
            <person name="Hinsu A.T."/>
            <person name="Kumar R."/>
            <person name="Pandey M."/>
            <person name="Agarwal S."/>
            <person name="Srivastava S."/>
            <person name="Singh M."/>
            <person name="Iquebal M.A."/>
            <person name="Jaiswal S."/>
            <person name="Angadi U.B."/>
            <person name="Kumar N."/>
            <person name="Raza M."/>
            <person name="Shah T.M."/>
            <person name="Rai A."/>
            <person name="Jena J.K."/>
        </authorList>
    </citation>
    <scope>NUCLEOTIDE SEQUENCE [LARGE SCALE GENOMIC DNA]</scope>
    <source>
        <strain evidence="1">DASCIFA01</strain>
        <tissue evidence="1">Testis</tissue>
    </source>
</reference>